<dbReference type="OrthoDB" id="2753410at2759"/>
<evidence type="ECO:0000313" key="2">
    <source>
        <dbReference type="EMBL" id="CDO76839.1"/>
    </source>
</evidence>
<dbReference type="Proteomes" id="UP000029665">
    <property type="component" value="Unassembled WGS sequence"/>
</dbReference>
<feature type="transmembrane region" description="Helical" evidence="1">
    <location>
        <begin position="173"/>
        <end position="194"/>
    </location>
</feature>
<evidence type="ECO:0000313" key="3">
    <source>
        <dbReference type="Proteomes" id="UP000029665"/>
    </source>
</evidence>
<dbReference type="AlphaFoldDB" id="A0A060SXA7"/>
<gene>
    <name evidence="2" type="ORF">BN946_scf185033.g36</name>
</gene>
<accession>A0A060SXA7</accession>
<dbReference type="HOGENOM" id="CLU_1396996_0_0_1"/>
<comment type="caution">
    <text evidence="2">The sequence shown here is derived from an EMBL/GenBank/DDBJ whole genome shotgun (WGS) entry which is preliminary data.</text>
</comment>
<keyword evidence="1" id="KW-0812">Transmembrane</keyword>
<dbReference type="EMBL" id="CCBP010000415">
    <property type="protein sequence ID" value="CDO76839.1"/>
    <property type="molecule type" value="Genomic_DNA"/>
</dbReference>
<reference evidence="2" key="1">
    <citation type="submission" date="2014-01" db="EMBL/GenBank/DDBJ databases">
        <title>The genome of the white-rot fungus Pycnoporus cinnabarinus: a basidiomycete model with a versatile arsenal for lignocellulosic biomass breakdown.</title>
        <authorList>
            <person name="Levasseur A."/>
            <person name="Lomascolo A."/>
            <person name="Ruiz-Duenas F.J."/>
            <person name="Uzan E."/>
            <person name="Piumi F."/>
            <person name="Kues U."/>
            <person name="Ram A.F.J."/>
            <person name="Murat C."/>
            <person name="Haon M."/>
            <person name="Benoit I."/>
            <person name="Arfi Y."/>
            <person name="Chevret D."/>
            <person name="Drula E."/>
            <person name="Kwon M.J."/>
            <person name="Gouret P."/>
            <person name="Lesage-Meessen L."/>
            <person name="Lombard V."/>
            <person name="Mariette J."/>
            <person name="Noirot C."/>
            <person name="Park J."/>
            <person name="Patyshakuliyeva A."/>
            <person name="Wieneger R.A.B."/>
            <person name="Wosten H.A.B."/>
            <person name="Martin F."/>
            <person name="Coutinho P.M."/>
            <person name="de Vries R."/>
            <person name="Martinez A.T."/>
            <person name="Klopp C."/>
            <person name="Pontarotti P."/>
            <person name="Henrissat B."/>
            <person name="Record E."/>
        </authorList>
    </citation>
    <scope>NUCLEOTIDE SEQUENCE [LARGE SCALE GENOMIC DNA]</scope>
    <source>
        <strain evidence="2">BRFM137</strain>
    </source>
</reference>
<keyword evidence="1" id="KW-0472">Membrane</keyword>
<keyword evidence="3" id="KW-1185">Reference proteome</keyword>
<proteinExistence type="predicted"/>
<keyword evidence="1" id="KW-1133">Transmembrane helix</keyword>
<evidence type="ECO:0000256" key="1">
    <source>
        <dbReference type="SAM" id="Phobius"/>
    </source>
</evidence>
<organism evidence="2 3">
    <name type="scientific">Pycnoporus cinnabarinus</name>
    <name type="common">Cinnabar-red polypore</name>
    <name type="synonym">Trametes cinnabarina</name>
    <dbReference type="NCBI Taxonomy" id="5643"/>
    <lineage>
        <taxon>Eukaryota</taxon>
        <taxon>Fungi</taxon>
        <taxon>Dikarya</taxon>
        <taxon>Basidiomycota</taxon>
        <taxon>Agaricomycotina</taxon>
        <taxon>Agaricomycetes</taxon>
        <taxon>Polyporales</taxon>
        <taxon>Polyporaceae</taxon>
        <taxon>Trametes</taxon>
    </lineage>
</organism>
<name>A0A060SXA7_PYCCI</name>
<protein>
    <submittedName>
        <fullName evidence="2">Uncharacterized protein</fullName>
    </submittedName>
</protein>
<sequence length="195" mass="19941">MRNHLHRADGTHHAVSYVVTVFPDHNSHMQSSSCSSQVSCLCSSSTNQGLYDCLECALSIEPDQSVLEEGQENYDGTLPFDAIFLKNGIDVTSHTAYVQACQQAGESIDDKTLTIPNGASTVQVSVTGASTVAQTSVTPVVTGNTAANTNAAETQTGSAQDPLKTAARNGAGVSVVISGAGVVGAAAAVMAVLAL</sequence>